<dbReference type="Proteomes" id="UP000193380">
    <property type="component" value="Unassembled WGS sequence"/>
</dbReference>
<evidence type="ECO:0000313" key="3">
    <source>
        <dbReference type="Proteomes" id="UP000193380"/>
    </source>
</evidence>
<accession>A0A060W4B9</accession>
<keyword evidence="1" id="KW-0472">Membrane</keyword>
<keyword evidence="1" id="KW-0812">Transmembrane</keyword>
<organism evidence="2 3">
    <name type="scientific">Oncorhynchus mykiss</name>
    <name type="common">Rainbow trout</name>
    <name type="synonym">Salmo gairdneri</name>
    <dbReference type="NCBI Taxonomy" id="8022"/>
    <lineage>
        <taxon>Eukaryota</taxon>
        <taxon>Metazoa</taxon>
        <taxon>Chordata</taxon>
        <taxon>Craniata</taxon>
        <taxon>Vertebrata</taxon>
        <taxon>Euteleostomi</taxon>
        <taxon>Actinopterygii</taxon>
        <taxon>Neopterygii</taxon>
        <taxon>Teleostei</taxon>
        <taxon>Protacanthopterygii</taxon>
        <taxon>Salmoniformes</taxon>
        <taxon>Salmonidae</taxon>
        <taxon>Salmoninae</taxon>
        <taxon>Oncorhynchus</taxon>
    </lineage>
</organism>
<evidence type="ECO:0000313" key="2">
    <source>
        <dbReference type="EMBL" id="CDQ62123.1"/>
    </source>
</evidence>
<protein>
    <submittedName>
        <fullName evidence="2">Uncharacterized protein</fullName>
    </submittedName>
</protein>
<proteinExistence type="predicted"/>
<feature type="transmembrane region" description="Helical" evidence="1">
    <location>
        <begin position="143"/>
        <end position="166"/>
    </location>
</feature>
<sequence length="172" mass="19636">MTKRKQVFRVFGKCIKNKKQKYLNKYSDPLLLHLKLSSGASGFHCSSFILKWKKFGTTKTFPRADCPAKLSNWGKRALVRENLPEGQPSLQHSTNKAFMVEWQDVSHSSVKAHDSLLGVCQMSTKGLGLCIVSRHPPPPLLLYYYYSPFLIYTVTLTIPTCTYYLYILPQLA</sequence>
<gene>
    <name evidence="2" type="ORF">GSONMT00066582001</name>
</gene>
<evidence type="ECO:0000256" key="1">
    <source>
        <dbReference type="SAM" id="Phobius"/>
    </source>
</evidence>
<dbReference type="PaxDb" id="8022-A0A060W4B9"/>
<dbReference type="AlphaFoldDB" id="A0A060W4B9"/>
<reference evidence="2" key="2">
    <citation type="submission" date="2014-03" db="EMBL/GenBank/DDBJ databases">
        <authorList>
            <person name="Genoscope - CEA"/>
        </authorList>
    </citation>
    <scope>NUCLEOTIDE SEQUENCE</scope>
</reference>
<keyword evidence="1" id="KW-1133">Transmembrane helix</keyword>
<name>A0A060W4B9_ONCMY</name>
<reference evidence="2" key="1">
    <citation type="journal article" date="2014" name="Nat. Commun.">
        <title>The rainbow trout genome provides novel insights into evolution after whole-genome duplication in vertebrates.</title>
        <authorList>
            <person name="Berthelot C."/>
            <person name="Brunet F."/>
            <person name="Chalopin D."/>
            <person name="Juanchich A."/>
            <person name="Bernard M."/>
            <person name="Noel B."/>
            <person name="Bento P."/>
            <person name="Da Silva C."/>
            <person name="Labadie K."/>
            <person name="Alberti A."/>
            <person name="Aury J.M."/>
            <person name="Louis A."/>
            <person name="Dehais P."/>
            <person name="Bardou P."/>
            <person name="Montfort J."/>
            <person name="Klopp C."/>
            <person name="Cabau C."/>
            <person name="Gaspin C."/>
            <person name="Thorgaard G.H."/>
            <person name="Boussaha M."/>
            <person name="Quillet E."/>
            <person name="Guyomard R."/>
            <person name="Galiana D."/>
            <person name="Bobe J."/>
            <person name="Volff J.N."/>
            <person name="Genet C."/>
            <person name="Wincker P."/>
            <person name="Jaillon O."/>
            <person name="Roest Crollius H."/>
            <person name="Guiguen Y."/>
        </authorList>
    </citation>
    <scope>NUCLEOTIDE SEQUENCE [LARGE SCALE GENOMIC DNA]</scope>
</reference>
<dbReference type="EMBL" id="FR904397">
    <property type="protein sequence ID" value="CDQ62123.1"/>
    <property type="molecule type" value="Genomic_DNA"/>
</dbReference>